<feature type="binding site" evidence="6">
    <location>
        <position position="50"/>
    </location>
    <ligand>
        <name>Zn(2+)</name>
        <dbReference type="ChEBI" id="CHEBI:29105"/>
    </ligand>
</feature>
<sequence>MNLENACRTCLRLSQTQINLFENENTLIKKIEVLSSVLIEDIPNLPKHICVECFNNINTFYNFRKQLIKTDLEFKVKLESLNKTVVVCKPESITKKSEDSVNFSGEIDLNENIKIEHDESHVKFEASDSEFIPEEDLTLIRALTLNKITYKCKVCNEIFHSKFKLFNHKKTKHDVPGICNVCGKKVRNDNLKKHIKLHSESPSKCKDCGKVLKNSESLRGHKLLHSDTAFTCEICGRSFKLKSEHTRHLRVHQDPDFRKVSCTLCGKKVRDLRKHMQTHTGEKPYTCGQCDKGFCSRYSIKIHFRQHTNEKPYICDYCGYAFHQKISLINHLKSKHGHRSDRN</sequence>
<dbReference type="AlphaFoldDB" id="A0ABD1F205"/>
<dbReference type="FunFam" id="3.30.160.60:FF:000630">
    <property type="entry name" value="Zinc finger protein 180"/>
    <property type="match status" value="1"/>
</dbReference>
<feature type="binding site" evidence="6">
    <location>
        <position position="53"/>
    </location>
    <ligand>
        <name>Zn(2+)</name>
        <dbReference type="ChEBI" id="CHEBI:29105"/>
    </ligand>
</feature>
<evidence type="ECO:0000256" key="6">
    <source>
        <dbReference type="PROSITE-ProRule" id="PRU01263"/>
    </source>
</evidence>
<feature type="domain" description="ZAD" evidence="8">
    <location>
        <begin position="5"/>
        <end position="77"/>
    </location>
</feature>
<evidence type="ECO:0000256" key="3">
    <source>
        <dbReference type="ARBA" id="ARBA00022771"/>
    </source>
</evidence>
<dbReference type="PROSITE" id="PS50157">
    <property type="entry name" value="ZINC_FINGER_C2H2_2"/>
    <property type="match status" value="6"/>
</dbReference>
<name>A0ABD1F205_HYPHA</name>
<feature type="domain" description="C2H2-type" evidence="7">
    <location>
        <begin position="313"/>
        <end position="343"/>
    </location>
</feature>
<reference evidence="9 10" key="1">
    <citation type="submission" date="2024-05" db="EMBL/GenBank/DDBJ databases">
        <title>Genetic variation in Jamaican populations of the coffee berry borer (Hypothenemus hampei).</title>
        <authorList>
            <person name="Errbii M."/>
            <person name="Myrie A."/>
        </authorList>
    </citation>
    <scope>NUCLEOTIDE SEQUENCE [LARGE SCALE GENOMIC DNA]</scope>
    <source>
        <strain evidence="9">JA-Hopewell-2020-01-JO</strain>
        <tissue evidence="9">Whole body</tissue>
    </source>
</reference>
<feature type="domain" description="C2H2-type" evidence="7">
    <location>
        <begin position="230"/>
        <end position="257"/>
    </location>
</feature>
<evidence type="ECO:0000259" key="8">
    <source>
        <dbReference type="PROSITE" id="PS51915"/>
    </source>
</evidence>
<dbReference type="Pfam" id="PF00096">
    <property type="entry name" value="zf-C2H2"/>
    <property type="match status" value="4"/>
</dbReference>
<evidence type="ECO:0000313" key="9">
    <source>
        <dbReference type="EMBL" id="KAL1509277.1"/>
    </source>
</evidence>
<accession>A0ABD1F205</accession>
<feature type="domain" description="C2H2-type" evidence="7">
    <location>
        <begin position="285"/>
        <end position="312"/>
    </location>
</feature>
<dbReference type="Pfam" id="PF07776">
    <property type="entry name" value="zf-AD"/>
    <property type="match status" value="1"/>
</dbReference>
<evidence type="ECO:0000313" key="10">
    <source>
        <dbReference type="Proteomes" id="UP001566132"/>
    </source>
</evidence>
<dbReference type="InterPro" id="IPR036236">
    <property type="entry name" value="Znf_C2H2_sf"/>
</dbReference>
<dbReference type="SMART" id="SM00868">
    <property type="entry name" value="zf-AD"/>
    <property type="match status" value="1"/>
</dbReference>
<keyword evidence="1 6" id="KW-0479">Metal-binding</keyword>
<dbReference type="FunFam" id="3.30.160.60:FF:000100">
    <property type="entry name" value="Zinc finger 45-like"/>
    <property type="match status" value="1"/>
</dbReference>
<dbReference type="PANTHER" id="PTHR24379">
    <property type="entry name" value="KRAB AND ZINC FINGER DOMAIN-CONTAINING"/>
    <property type="match status" value="1"/>
</dbReference>
<evidence type="ECO:0000256" key="5">
    <source>
        <dbReference type="PROSITE-ProRule" id="PRU00042"/>
    </source>
</evidence>
<keyword evidence="2" id="KW-0677">Repeat</keyword>
<dbReference type="InterPro" id="IPR012934">
    <property type="entry name" value="Znf_AD"/>
</dbReference>
<dbReference type="PANTHER" id="PTHR24379:SF121">
    <property type="entry name" value="C2H2-TYPE DOMAIN-CONTAINING PROTEIN"/>
    <property type="match status" value="1"/>
</dbReference>
<dbReference type="SUPFAM" id="SSF57667">
    <property type="entry name" value="beta-beta-alpha zinc fingers"/>
    <property type="match status" value="3"/>
</dbReference>
<feature type="binding site" evidence="6">
    <location>
        <position position="10"/>
    </location>
    <ligand>
        <name>Zn(2+)</name>
        <dbReference type="ChEBI" id="CHEBI:29105"/>
    </ligand>
</feature>
<evidence type="ECO:0000256" key="2">
    <source>
        <dbReference type="ARBA" id="ARBA00022737"/>
    </source>
</evidence>
<gene>
    <name evidence="9" type="ORF">ABEB36_004039</name>
</gene>
<dbReference type="PROSITE" id="PS00028">
    <property type="entry name" value="ZINC_FINGER_C2H2_1"/>
    <property type="match status" value="4"/>
</dbReference>
<dbReference type="SMART" id="SM00355">
    <property type="entry name" value="ZnF_C2H2"/>
    <property type="match status" value="7"/>
</dbReference>
<evidence type="ECO:0000259" key="7">
    <source>
        <dbReference type="PROSITE" id="PS50157"/>
    </source>
</evidence>
<dbReference type="SUPFAM" id="SSF57716">
    <property type="entry name" value="Glucocorticoid receptor-like (DNA-binding domain)"/>
    <property type="match status" value="1"/>
</dbReference>
<organism evidence="9 10">
    <name type="scientific">Hypothenemus hampei</name>
    <name type="common">Coffee berry borer</name>
    <dbReference type="NCBI Taxonomy" id="57062"/>
    <lineage>
        <taxon>Eukaryota</taxon>
        <taxon>Metazoa</taxon>
        <taxon>Ecdysozoa</taxon>
        <taxon>Arthropoda</taxon>
        <taxon>Hexapoda</taxon>
        <taxon>Insecta</taxon>
        <taxon>Pterygota</taxon>
        <taxon>Neoptera</taxon>
        <taxon>Endopterygota</taxon>
        <taxon>Coleoptera</taxon>
        <taxon>Polyphaga</taxon>
        <taxon>Cucujiformia</taxon>
        <taxon>Curculionidae</taxon>
        <taxon>Scolytinae</taxon>
        <taxon>Hypothenemus</taxon>
    </lineage>
</organism>
<evidence type="ECO:0000256" key="4">
    <source>
        <dbReference type="ARBA" id="ARBA00022833"/>
    </source>
</evidence>
<evidence type="ECO:0000256" key="1">
    <source>
        <dbReference type="ARBA" id="ARBA00022723"/>
    </source>
</evidence>
<dbReference type="FunFam" id="3.30.160.60:FF:000065">
    <property type="entry name" value="B-cell CLL/lymphoma 6, member B"/>
    <property type="match status" value="1"/>
</dbReference>
<feature type="binding site" evidence="6">
    <location>
        <position position="7"/>
    </location>
    <ligand>
        <name>Zn(2+)</name>
        <dbReference type="ChEBI" id="CHEBI:29105"/>
    </ligand>
</feature>
<feature type="domain" description="C2H2-type" evidence="7">
    <location>
        <begin position="260"/>
        <end position="284"/>
    </location>
</feature>
<keyword evidence="3 5" id="KW-0863">Zinc-finger</keyword>
<feature type="domain" description="C2H2-type" evidence="7">
    <location>
        <begin position="203"/>
        <end position="230"/>
    </location>
</feature>
<dbReference type="PROSITE" id="PS51915">
    <property type="entry name" value="ZAD"/>
    <property type="match status" value="1"/>
</dbReference>
<dbReference type="GO" id="GO:0008270">
    <property type="term" value="F:zinc ion binding"/>
    <property type="evidence" value="ECO:0007669"/>
    <property type="project" value="UniProtKB-UniRule"/>
</dbReference>
<proteinExistence type="predicted"/>
<dbReference type="Gene3D" id="3.30.160.60">
    <property type="entry name" value="Classic Zinc Finger"/>
    <property type="match status" value="5"/>
</dbReference>
<comment type="caution">
    <text evidence="9">The sequence shown here is derived from an EMBL/GenBank/DDBJ whole genome shotgun (WGS) entry which is preliminary data.</text>
</comment>
<protein>
    <submittedName>
        <fullName evidence="9">Uncharacterized protein</fullName>
    </submittedName>
</protein>
<dbReference type="Gene3D" id="3.40.1800.20">
    <property type="match status" value="1"/>
</dbReference>
<feature type="domain" description="C2H2-type" evidence="7">
    <location>
        <begin position="150"/>
        <end position="173"/>
    </location>
</feature>
<keyword evidence="4 6" id="KW-0862">Zinc</keyword>
<keyword evidence="10" id="KW-1185">Reference proteome</keyword>
<dbReference type="InterPro" id="IPR013087">
    <property type="entry name" value="Znf_C2H2_type"/>
</dbReference>
<dbReference type="Proteomes" id="UP001566132">
    <property type="component" value="Unassembled WGS sequence"/>
</dbReference>
<dbReference type="EMBL" id="JBDJPC010000003">
    <property type="protein sequence ID" value="KAL1509277.1"/>
    <property type="molecule type" value="Genomic_DNA"/>
</dbReference>